<feature type="transmembrane region" description="Helical" evidence="1">
    <location>
        <begin position="239"/>
        <end position="260"/>
    </location>
</feature>
<feature type="transmembrane region" description="Helical" evidence="1">
    <location>
        <begin position="51"/>
        <end position="75"/>
    </location>
</feature>
<dbReference type="AlphaFoldDB" id="A0AAD5W5G3"/>
<gene>
    <name evidence="2" type="ORF">NP233_g1559</name>
</gene>
<proteinExistence type="predicted"/>
<organism evidence="2 3">
    <name type="scientific">Leucocoprinus birnbaumii</name>
    <dbReference type="NCBI Taxonomy" id="56174"/>
    <lineage>
        <taxon>Eukaryota</taxon>
        <taxon>Fungi</taxon>
        <taxon>Dikarya</taxon>
        <taxon>Basidiomycota</taxon>
        <taxon>Agaricomycotina</taxon>
        <taxon>Agaricomycetes</taxon>
        <taxon>Agaricomycetidae</taxon>
        <taxon>Agaricales</taxon>
        <taxon>Agaricineae</taxon>
        <taxon>Agaricaceae</taxon>
        <taxon>Leucocoprinus</taxon>
    </lineage>
</organism>
<evidence type="ECO:0000256" key="1">
    <source>
        <dbReference type="SAM" id="Phobius"/>
    </source>
</evidence>
<keyword evidence="1" id="KW-1133">Transmembrane helix</keyword>
<feature type="transmembrane region" description="Helical" evidence="1">
    <location>
        <begin position="180"/>
        <end position="199"/>
    </location>
</feature>
<dbReference type="Proteomes" id="UP001213000">
    <property type="component" value="Unassembled WGS sequence"/>
</dbReference>
<keyword evidence="3" id="KW-1185">Reference proteome</keyword>
<accession>A0AAD5W5G3</accession>
<sequence>MSPNLLQLRLASILALGSILNTQGVVARGRGGSGIGKGIGDAIGTLDLPPIYTAVFALVIVIIIFTLSQFLRAIGRLRTPKLPPDTPPLPYQVGKLFPAFLLLYTLVFMVYNILYAVFVAYVWGDSGGFLPEGYSAGMSFVAQLSNVILLAALLAIIAYRERIQFNPAQSAFDLKSFLDGWLLSTVLILGIAADALEGIDSQNMAIAYQAFLFVASVDMIASAAMVYIRSQKSGVEDRIIRNMMFVVSPFIFFGALFRIIDVGITYNNRDPLFDYSALELAAVIITGVVSITVVEIALRMGAPPKPAKVKEGGSKRGFFGSRKV</sequence>
<feature type="transmembrane region" description="Helical" evidence="1">
    <location>
        <begin position="96"/>
        <end position="124"/>
    </location>
</feature>
<evidence type="ECO:0000313" key="3">
    <source>
        <dbReference type="Proteomes" id="UP001213000"/>
    </source>
</evidence>
<keyword evidence="1" id="KW-0812">Transmembrane</keyword>
<feature type="transmembrane region" description="Helical" evidence="1">
    <location>
        <begin position="136"/>
        <end position="159"/>
    </location>
</feature>
<reference evidence="2" key="1">
    <citation type="submission" date="2022-07" db="EMBL/GenBank/DDBJ databases">
        <title>Genome Sequence of Leucocoprinus birnbaumii.</title>
        <authorList>
            <person name="Buettner E."/>
        </authorList>
    </citation>
    <scope>NUCLEOTIDE SEQUENCE</scope>
    <source>
        <strain evidence="2">VT141</strain>
    </source>
</reference>
<feature type="transmembrane region" description="Helical" evidence="1">
    <location>
        <begin position="205"/>
        <end position="227"/>
    </location>
</feature>
<protein>
    <submittedName>
        <fullName evidence="2">Uncharacterized protein</fullName>
    </submittedName>
</protein>
<comment type="caution">
    <text evidence="2">The sequence shown here is derived from an EMBL/GenBank/DDBJ whole genome shotgun (WGS) entry which is preliminary data.</text>
</comment>
<keyword evidence="1" id="KW-0472">Membrane</keyword>
<dbReference type="EMBL" id="JANIEX010000058">
    <property type="protein sequence ID" value="KAJ3574750.1"/>
    <property type="molecule type" value="Genomic_DNA"/>
</dbReference>
<evidence type="ECO:0000313" key="2">
    <source>
        <dbReference type="EMBL" id="KAJ3574750.1"/>
    </source>
</evidence>
<name>A0AAD5W5G3_9AGAR</name>
<feature type="transmembrane region" description="Helical" evidence="1">
    <location>
        <begin position="280"/>
        <end position="298"/>
    </location>
</feature>